<evidence type="ECO:0000256" key="1">
    <source>
        <dbReference type="ARBA" id="ARBA00006484"/>
    </source>
</evidence>
<proteinExistence type="inferred from homology"/>
<comment type="similarity">
    <text evidence="1 3">Belongs to the short-chain dehydrogenases/reductases (SDR) family.</text>
</comment>
<dbReference type="GO" id="GO:0016020">
    <property type="term" value="C:membrane"/>
    <property type="evidence" value="ECO:0007669"/>
    <property type="project" value="TreeGrafter"/>
</dbReference>
<accession>A0A1G8VJH3</accession>
<dbReference type="Gene3D" id="3.40.50.720">
    <property type="entry name" value="NAD(P)-binding Rossmann-like Domain"/>
    <property type="match status" value="1"/>
</dbReference>
<evidence type="ECO:0000313" key="5">
    <source>
        <dbReference type="Proteomes" id="UP000198694"/>
    </source>
</evidence>
<gene>
    <name evidence="4" type="ORF">SAMN05216243_0146</name>
</gene>
<dbReference type="InterPro" id="IPR036291">
    <property type="entry name" value="NAD(P)-bd_dom_sf"/>
</dbReference>
<dbReference type="RefSeq" id="WP_093210290.1">
    <property type="nucleotide sequence ID" value="NZ_FNFL01000001.1"/>
</dbReference>
<dbReference type="PANTHER" id="PTHR44196">
    <property type="entry name" value="DEHYDROGENASE/REDUCTASE SDR FAMILY MEMBER 7B"/>
    <property type="match status" value="1"/>
</dbReference>
<keyword evidence="5" id="KW-1185">Reference proteome</keyword>
<dbReference type="PROSITE" id="PS00061">
    <property type="entry name" value="ADH_SHORT"/>
    <property type="match status" value="1"/>
</dbReference>
<dbReference type="Pfam" id="PF00106">
    <property type="entry name" value="adh_short"/>
    <property type="match status" value="1"/>
</dbReference>
<name>A0A1G8VJH3_9BACI</name>
<dbReference type="InterPro" id="IPR020904">
    <property type="entry name" value="Sc_DH/Rdtase_CS"/>
</dbReference>
<keyword evidence="2" id="KW-0560">Oxidoreductase</keyword>
<evidence type="ECO:0000256" key="3">
    <source>
        <dbReference type="RuleBase" id="RU000363"/>
    </source>
</evidence>
<dbReference type="PRINTS" id="PR00080">
    <property type="entry name" value="SDRFAMILY"/>
</dbReference>
<dbReference type="OrthoDB" id="9793345at2"/>
<dbReference type="PRINTS" id="PR00081">
    <property type="entry name" value="GDHRDH"/>
</dbReference>
<dbReference type="SUPFAM" id="SSF51735">
    <property type="entry name" value="NAD(P)-binding Rossmann-fold domains"/>
    <property type="match status" value="1"/>
</dbReference>
<dbReference type="Proteomes" id="UP000198694">
    <property type="component" value="Unassembled WGS sequence"/>
</dbReference>
<reference evidence="4 5" key="1">
    <citation type="submission" date="2016-10" db="EMBL/GenBank/DDBJ databases">
        <authorList>
            <person name="de Groot N.N."/>
        </authorList>
    </citation>
    <scope>NUCLEOTIDE SEQUENCE [LARGE SCALE GENOMIC DNA]</scope>
    <source>
        <strain evidence="4 5">CGMCC 1.6502</strain>
    </source>
</reference>
<dbReference type="EMBL" id="FNFL01000001">
    <property type="protein sequence ID" value="SDJ66074.1"/>
    <property type="molecule type" value="Genomic_DNA"/>
</dbReference>
<dbReference type="InterPro" id="IPR002347">
    <property type="entry name" value="SDR_fam"/>
</dbReference>
<dbReference type="AlphaFoldDB" id="A0A1G8VJH3"/>
<evidence type="ECO:0000256" key="2">
    <source>
        <dbReference type="ARBA" id="ARBA00023002"/>
    </source>
</evidence>
<evidence type="ECO:0008006" key="6">
    <source>
        <dbReference type="Google" id="ProtNLM"/>
    </source>
</evidence>
<dbReference type="PANTHER" id="PTHR44196:SF1">
    <property type="entry name" value="DEHYDROGENASE_REDUCTASE SDR FAMILY MEMBER 7B"/>
    <property type="match status" value="1"/>
</dbReference>
<evidence type="ECO:0000313" key="4">
    <source>
        <dbReference type="EMBL" id="SDJ66074.1"/>
    </source>
</evidence>
<organism evidence="4 5">
    <name type="scientific">Sediminibacillus albus</name>
    <dbReference type="NCBI Taxonomy" id="407036"/>
    <lineage>
        <taxon>Bacteria</taxon>
        <taxon>Bacillati</taxon>
        <taxon>Bacillota</taxon>
        <taxon>Bacilli</taxon>
        <taxon>Bacillales</taxon>
        <taxon>Bacillaceae</taxon>
        <taxon>Sediminibacillus</taxon>
    </lineage>
</organism>
<protein>
    <recommendedName>
        <fullName evidence="6">Short-chain dehydrogenase</fullName>
    </recommendedName>
</protein>
<dbReference type="GO" id="GO:0016491">
    <property type="term" value="F:oxidoreductase activity"/>
    <property type="evidence" value="ECO:0007669"/>
    <property type="project" value="UniProtKB-KW"/>
</dbReference>
<dbReference type="STRING" id="407036.SAMN05216243_0146"/>
<sequence>MEKLKGKKILVTGASGGLGASIAWHIAKQGGTPILVARSKDKIERLSKEISHHFSIKPPAYPADLTDLEQWEDILGIIIKDNQPIEGLVNNAGIGVFDYVHEASWEDFDNMFQLNVYALVKTVYQLLPHFLDNNKGHIINIASQAGKIATPKSSGYSASKHAVIGFSNALRMELAGKGILVTTVNPGPIRTGFFDRADPSGNYQRSVERYMLDADNVARTVVKHMFKRKREINLPLWMDTGSRLYQLFPGWFESIMKKQFSKK</sequence>